<dbReference type="PANTHER" id="PTHR45339">
    <property type="entry name" value="HYBRID SIGNAL TRANSDUCTION HISTIDINE KINASE J"/>
    <property type="match status" value="1"/>
</dbReference>
<dbReference type="InterPro" id="IPR013656">
    <property type="entry name" value="PAS_4"/>
</dbReference>
<name>A0ABS6WMS4_9HYPH</name>
<dbReference type="RefSeq" id="WP_219201024.1">
    <property type="nucleotide sequence ID" value="NZ_JAHWQX010000002.1"/>
</dbReference>
<dbReference type="SMART" id="SM00091">
    <property type="entry name" value="PAS"/>
    <property type="match status" value="1"/>
</dbReference>
<reference evidence="7" key="1">
    <citation type="submission" date="2021-07" db="EMBL/GenBank/DDBJ databases">
        <title>Pseudohoeflea marina sp. nov. a polyhydroxyalcanoate-producing bacterium.</title>
        <authorList>
            <person name="Zheng W."/>
            <person name="Yu S."/>
            <person name="Huang Y."/>
        </authorList>
    </citation>
    <scope>NUCLEOTIDE SEQUENCE</scope>
    <source>
        <strain evidence="7">DP4N28-3</strain>
    </source>
</reference>
<dbReference type="Pfam" id="PF00072">
    <property type="entry name" value="Response_reg"/>
    <property type="match status" value="1"/>
</dbReference>
<feature type="compositionally biased region" description="Polar residues" evidence="4">
    <location>
        <begin position="403"/>
        <end position="413"/>
    </location>
</feature>
<feature type="region of interest" description="Disordered" evidence="4">
    <location>
        <begin position="266"/>
        <end position="294"/>
    </location>
</feature>
<dbReference type="SMART" id="SM00448">
    <property type="entry name" value="REC"/>
    <property type="match status" value="1"/>
</dbReference>
<dbReference type="InterPro" id="IPR001789">
    <property type="entry name" value="Sig_transdc_resp-reg_receiver"/>
</dbReference>
<dbReference type="PROSITE" id="PS50112">
    <property type="entry name" value="PAS"/>
    <property type="match status" value="1"/>
</dbReference>
<feature type="modified residue" description="4-aspartylphosphate" evidence="3">
    <location>
        <position position="490"/>
    </location>
</feature>
<evidence type="ECO:0000259" key="5">
    <source>
        <dbReference type="PROSITE" id="PS50110"/>
    </source>
</evidence>
<dbReference type="InterPro" id="IPR000014">
    <property type="entry name" value="PAS"/>
</dbReference>
<feature type="domain" description="Response regulatory" evidence="5">
    <location>
        <begin position="441"/>
        <end position="562"/>
    </location>
</feature>
<keyword evidence="1 3" id="KW-0597">Phosphoprotein</keyword>
<feature type="compositionally biased region" description="Low complexity" evidence="4">
    <location>
        <begin position="266"/>
        <end position="279"/>
    </location>
</feature>
<accession>A0ABS6WMS4</accession>
<evidence type="ECO:0000313" key="8">
    <source>
        <dbReference type="Proteomes" id="UP001430804"/>
    </source>
</evidence>
<dbReference type="NCBIfam" id="TIGR00229">
    <property type="entry name" value="sensory_box"/>
    <property type="match status" value="1"/>
</dbReference>
<protein>
    <submittedName>
        <fullName evidence="7">Response regulator</fullName>
    </submittedName>
</protein>
<evidence type="ECO:0000256" key="3">
    <source>
        <dbReference type="PROSITE-ProRule" id="PRU00169"/>
    </source>
</evidence>
<comment type="caution">
    <text evidence="7">The sequence shown here is derived from an EMBL/GenBank/DDBJ whole genome shotgun (WGS) entry which is preliminary data.</text>
</comment>
<sequence>MNTHDIFSETDHVSLLQALGCAVGAALCVFDRNDVLLYASADMQCFYPIPDAALVPGIRLRDFLGAVYDSGVRPGMQNCSDSEISRHDWIAERTALHWRERHEQVEQLVDGRWVKLGKRRLPSGVALSYVVDITEQMQRERHLSHMSARSELAQHILDKLPNPILVKDSRLRYILVNEAFCRLLGLDSHAIIGRTASDLVGPEAAARFEANERELLVTGTPVEYREDIQQADGSVLQSMTRKQRTGSAFSYFITVSINPIASQPVAAAAPEQPQPADCASGAMTGPDGGQSASASAIDGRRVLVVDVNAARAAARVDDLRRKGNDALPLPDLARLPSFLAMANRMAITIDRLELSPDIQAQLDAGMEAPVNDALTALRAAGTLIEEMPIVGVGRIHPDRPALAQSQPSGSSHGATAAPATRAASAGVLRGRRTDAADQRPRVLVAEDNEINQVVFQQILDDIGVDYRLVGNGRDAVVAWRDHKPDLILMDVSMPIMSGHDATRTIRAAENAEGKADFHVPILAITAHALAGDCAECFAAGMDDYLTKPISPEKLQLAIDTWAGRRIHRDSPA</sequence>
<keyword evidence="8" id="KW-1185">Reference proteome</keyword>
<dbReference type="PANTHER" id="PTHR45339:SF1">
    <property type="entry name" value="HYBRID SIGNAL TRANSDUCTION HISTIDINE KINASE J"/>
    <property type="match status" value="1"/>
</dbReference>
<evidence type="ECO:0000313" key="7">
    <source>
        <dbReference type="EMBL" id="MBW3097085.1"/>
    </source>
</evidence>
<evidence type="ECO:0000259" key="6">
    <source>
        <dbReference type="PROSITE" id="PS50112"/>
    </source>
</evidence>
<dbReference type="Pfam" id="PF08448">
    <property type="entry name" value="PAS_4"/>
    <property type="match status" value="1"/>
</dbReference>
<feature type="domain" description="PAS" evidence="6">
    <location>
        <begin position="149"/>
        <end position="219"/>
    </location>
</feature>
<feature type="compositionally biased region" description="Low complexity" evidence="4">
    <location>
        <begin position="414"/>
        <end position="425"/>
    </location>
</feature>
<dbReference type="PROSITE" id="PS50110">
    <property type="entry name" value="RESPONSE_REGULATORY"/>
    <property type="match status" value="1"/>
</dbReference>
<proteinExistence type="predicted"/>
<dbReference type="CDD" id="cd00130">
    <property type="entry name" value="PAS"/>
    <property type="match status" value="1"/>
</dbReference>
<evidence type="ECO:0000256" key="2">
    <source>
        <dbReference type="ARBA" id="ARBA00023012"/>
    </source>
</evidence>
<dbReference type="Proteomes" id="UP001430804">
    <property type="component" value="Unassembled WGS sequence"/>
</dbReference>
<keyword evidence="2" id="KW-0902">Two-component regulatory system</keyword>
<evidence type="ECO:0000256" key="4">
    <source>
        <dbReference type="SAM" id="MobiDB-lite"/>
    </source>
</evidence>
<evidence type="ECO:0000256" key="1">
    <source>
        <dbReference type="ARBA" id="ARBA00022553"/>
    </source>
</evidence>
<dbReference type="EMBL" id="JAHWQX010000002">
    <property type="protein sequence ID" value="MBW3097085.1"/>
    <property type="molecule type" value="Genomic_DNA"/>
</dbReference>
<gene>
    <name evidence="7" type="ORF">KY465_07315</name>
</gene>
<feature type="region of interest" description="Disordered" evidence="4">
    <location>
        <begin position="399"/>
        <end position="433"/>
    </location>
</feature>
<dbReference type="CDD" id="cd17546">
    <property type="entry name" value="REC_hyHK_CKI1_RcsC-like"/>
    <property type="match status" value="1"/>
</dbReference>
<organism evidence="7 8">
    <name type="scientific">Pseudohoeflea coraliihabitans</name>
    <dbReference type="NCBI Taxonomy" id="2860393"/>
    <lineage>
        <taxon>Bacteria</taxon>
        <taxon>Pseudomonadati</taxon>
        <taxon>Pseudomonadota</taxon>
        <taxon>Alphaproteobacteria</taxon>
        <taxon>Hyphomicrobiales</taxon>
        <taxon>Rhizobiaceae</taxon>
        <taxon>Pseudohoeflea</taxon>
    </lineage>
</organism>